<gene>
    <name evidence="7" type="ORF">ICT70_00540</name>
</gene>
<evidence type="ECO:0000313" key="7">
    <source>
        <dbReference type="EMBL" id="MBD1399153.1"/>
    </source>
</evidence>
<keyword evidence="4 5" id="KW-0472">Membrane</keyword>
<comment type="caution">
    <text evidence="7">The sequence shown here is derived from an EMBL/GenBank/DDBJ whole genome shotgun (WGS) entry which is preliminary data.</text>
</comment>
<protein>
    <submittedName>
        <fullName evidence="7">Translocation/assembly module TamB domain-containing protein</fullName>
    </submittedName>
</protein>
<evidence type="ECO:0000259" key="6">
    <source>
        <dbReference type="Pfam" id="PF04357"/>
    </source>
</evidence>
<dbReference type="EMBL" id="JACWUN010000001">
    <property type="protein sequence ID" value="MBD1399153.1"/>
    <property type="molecule type" value="Genomic_DNA"/>
</dbReference>
<keyword evidence="2 5" id="KW-0812">Transmembrane</keyword>
<organism evidence="7 8">
    <name type="scientific">Pelovirga terrestris</name>
    <dbReference type="NCBI Taxonomy" id="2771352"/>
    <lineage>
        <taxon>Bacteria</taxon>
        <taxon>Pseudomonadati</taxon>
        <taxon>Thermodesulfobacteriota</taxon>
        <taxon>Desulfuromonadia</taxon>
        <taxon>Geobacterales</taxon>
        <taxon>Geobacteraceae</taxon>
        <taxon>Pelovirga</taxon>
    </lineage>
</organism>
<evidence type="ECO:0000256" key="1">
    <source>
        <dbReference type="ARBA" id="ARBA00004167"/>
    </source>
</evidence>
<comment type="subcellular location">
    <subcellularLocation>
        <location evidence="1">Membrane</location>
        <topology evidence="1">Single-pass membrane protein</topology>
    </subcellularLocation>
</comment>
<reference evidence="7" key="1">
    <citation type="submission" date="2020-09" db="EMBL/GenBank/DDBJ databases">
        <title>Pelobacter alkaliphilus sp. nov., a novel anaerobic arsenate-reducing bacterium from terrestrial mud volcano.</title>
        <authorList>
            <person name="Khomyakova M.A."/>
            <person name="Merkel A.Y."/>
            <person name="Slobodkin A.I."/>
        </authorList>
    </citation>
    <scope>NUCLEOTIDE SEQUENCE</scope>
    <source>
        <strain evidence="7">M08fum</strain>
    </source>
</reference>
<proteinExistence type="predicted"/>
<dbReference type="Pfam" id="PF04357">
    <property type="entry name" value="TamB"/>
    <property type="match status" value="1"/>
</dbReference>
<evidence type="ECO:0000256" key="3">
    <source>
        <dbReference type="ARBA" id="ARBA00022989"/>
    </source>
</evidence>
<dbReference type="PANTHER" id="PTHR36985:SF1">
    <property type="entry name" value="TRANSLOCATION AND ASSEMBLY MODULE SUBUNIT TAMB"/>
    <property type="match status" value="1"/>
</dbReference>
<evidence type="ECO:0000256" key="4">
    <source>
        <dbReference type="ARBA" id="ARBA00023136"/>
    </source>
</evidence>
<feature type="domain" description="Translocation and assembly module TamB C-terminal" evidence="6">
    <location>
        <begin position="965"/>
        <end position="1299"/>
    </location>
</feature>
<dbReference type="GO" id="GO:0005886">
    <property type="term" value="C:plasma membrane"/>
    <property type="evidence" value="ECO:0007669"/>
    <property type="project" value="InterPro"/>
</dbReference>
<evidence type="ECO:0000256" key="5">
    <source>
        <dbReference type="SAM" id="Phobius"/>
    </source>
</evidence>
<dbReference type="GO" id="GO:0097347">
    <property type="term" value="C:TAM protein secretion complex"/>
    <property type="evidence" value="ECO:0007669"/>
    <property type="project" value="TreeGrafter"/>
</dbReference>
<evidence type="ECO:0000313" key="8">
    <source>
        <dbReference type="Proteomes" id="UP000632828"/>
    </source>
</evidence>
<evidence type="ECO:0000256" key="2">
    <source>
        <dbReference type="ARBA" id="ARBA00022692"/>
    </source>
</evidence>
<dbReference type="InterPro" id="IPR007452">
    <property type="entry name" value="TamB_C"/>
</dbReference>
<feature type="transmembrane region" description="Helical" evidence="5">
    <location>
        <begin position="7"/>
        <end position="28"/>
    </location>
</feature>
<dbReference type="RefSeq" id="WP_191153428.1">
    <property type="nucleotide sequence ID" value="NZ_JACWUN010000001.1"/>
</dbReference>
<sequence length="1306" mass="142629">MVRGLTVTFVVFSLVVTLMVGAAIWLFYTSAGADFALRRLAQQLDARITMSQLSGSLARGLSITELAFEQADVGLQARHIQLDMAVSSLYPFHLSLSTVALADADLLLPQAEPSGQQPGLALQIPQLPAILDLLQVDIARLDVTNMSIIRGDDIRVVEELNAAIDFHYRTLSISDLRLRIDDLFVAATLNLDMADSALDLAATVENSGVDQPWRAIRVKSSLTGIDADTMAGKIDLRVDLVDRQPFFLQADMSISENFLGIENLRLHQTQRPGSVTAAGQLQFKENGPALTVDIFLRNLDLSQEAGLSIAVDGKIALTYAQMQYHGQLNLSTQGDELAMTELAADFSGDHQHLQLQQINASWLAAQISGNFDLDWLETLNVAAQLQIEHLCLEPFLPDSNSLLNAHLEASYRHDEQSPQAHINVELYDSILYEYPLFGVVAADYKDDSLILHHLNLLSHSAQLQAQGDLQNSIDFTLTLQQIGDFYPPAAGALTAQGWLTHGEEGSAADLHLAGSDLLYDQWQLSSFNTHFSLDPDQSVEAVAHFRQLSSIPQQLLVNAIDLQVSGSLLNHQIDINARAQETTLKTKLQASWSESLWTALLQQLDINALGSYWRLNDPASIVVGSQIVRVSDLNLDAGAHQSVRLQGEFLPAKESITIVLDWSDLSLSLFSPWLDPSLMQGHTGGTLSVDHDPEHTKIHLSAKLNADVQYQQMHLQDTSTRLTLDWGRDGLTGNVRIDIGLPAHLELNVDSPAPAGMALPDITNVTLACRQVPLQLIQPWLPGEIISKGILTCDMEGTWSAEKTFALHGKADISAGSLFWYDDEQEIELGLETAMFNFSWEEKSLRAEVNLVHDFGHINGHLELGLPAQVPINLEGHTPVAADVGSLLQESGLLTLLFPQYVYDSKGEIELQATIGGTIGDPLFAGTMSVQGAQLYVPAAGIRIADIHASAQLDGQQLNLSTLRMTSAGGTISGQGRLDLLGWSPDSFHLSLSGEGFQLINVTDLAVQISPELVIDGDFDLIRVRGSLRLPQVMIKDQTRSQVVQNSPDLVIVDRQAPGRKATAIRHDIDLNLILGEQVLLDVAGLQARIAGSLRLYSDAQQDIAAQGQLFVERGRFSTLGVSLDIERGDLYFAGVPLRYPALDILATRRAGEVRAGVRVTGTPQDPLVSLYSEPPMPDADVLSYVVLGRPLDSRGGDTDLLMLATGALLSQGESIILQERLKGRMGLDVLEFSAGDGNASDAVITTGKYVTPDLYVSLGYSLFNNSNEIKIRYRLSSRLELESSFGQESGVDLFYRLERDRLIKK</sequence>
<dbReference type="GO" id="GO:0009306">
    <property type="term" value="P:protein secretion"/>
    <property type="evidence" value="ECO:0007669"/>
    <property type="project" value="InterPro"/>
</dbReference>
<keyword evidence="8" id="KW-1185">Reference proteome</keyword>
<accession>A0A8J6QVX9</accession>
<dbReference type="Proteomes" id="UP000632828">
    <property type="component" value="Unassembled WGS sequence"/>
</dbReference>
<dbReference type="PANTHER" id="PTHR36985">
    <property type="entry name" value="TRANSLOCATION AND ASSEMBLY MODULE SUBUNIT TAMB"/>
    <property type="match status" value="1"/>
</dbReference>
<keyword evidence="3 5" id="KW-1133">Transmembrane helix</keyword>
<name>A0A8J6QVX9_9BACT</name>